<evidence type="ECO:0000313" key="2">
    <source>
        <dbReference type="EMBL" id="KIM35790.1"/>
    </source>
</evidence>
<dbReference type="OrthoDB" id="8963340at2759"/>
<organism evidence="2 3">
    <name type="scientific">Hebeloma cylindrosporum</name>
    <dbReference type="NCBI Taxonomy" id="76867"/>
    <lineage>
        <taxon>Eukaryota</taxon>
        <taxon>Fungi</taxon>
        <taxon>Dikarya</taxon>
        <taxon>Basidiomycota</taxon>
        <taxon>Agaricomycotina</taxon>
        <taxon>Agaricomycetes</taxon>
        <taxon>Agaricomycetidae</taxon>
        <taxon>Agaricales</taxon>
        <taxon>Agaricineae</taxon>
        <taxon>Hymenogastraceae</taxon>
        <taxon>Hebeloma</taxon>
    </lineage>
</organism>
<dbReference type="InterPro" id="IPR011993">
    <property type="entry name" value="PH-like_dom_sf"/>
</dbReference>
<name>A0A0C3BGD5_HEBCY</name>
<evidence type="ECO:0000259" key="1">
    <source>
        <dbReference type="PROSITE" id="PS50229"/>
    </source>
</evidence>
<sequence>MSSSITLDAKEKSKVKKAIRNSSNKVLCSAQARIYYAYASTRQWCYAGLQGALAVVRNKQDKTLHFQLVDLDGTGGVIWEYEIHDGLLVEREKSATFFLSFEGDVRV</sequence>
<dbReference type="InterPro" id="IPR000697">
    <property type="entry name" value="WH1/EVH1_dom"/>
</dbReference>
<dbReference type="SUPFAM" id="SSF50729">
    <property type="entry name" value="PH domain-like"/>
    <property type="match status" value="1"/>
</dbReference>
<proteinExistence type="predicted"/>
<accession>A0A0C3BGD5</accession>
<dbReference type="Proteomes" id="UP000053424">
    <property type="component" value="Unassembled WGS sequence"/>
</dbReference>
<dbReference type="AlphaFoldDB" id="A0A0C3BGD5"/>
<gene>
    <name evidence="2" type="ORF">M413DRAFT_14365</name>
</gene>
<dbReference type="Pfam" id="PF00568">
    <property type="entry name" value="WH1"/>
    <property type="match status" value="1"/>
</dbReference>
<dbReference type="STRING" id="686832.A0A0C3BGD5"/>
<evidence type="ECO:0000313" key="3">
    <source>
        <dbReference type="Proteomes" id="UP000053424"/>
    </source>
</evidence>
<keyword evidence="3" id="KW-1185">Reference proteome</keyword>
<dbReference type="EMBL" id="KN831814">
    <property type="protein sequence ID" value="KIM35790.1"/>
    <property type="molecule type" value="Genomic_DNA"/>
</dbReference>
<dbReference type="HOGENOM" id="CLU_143681_0_0_1"/>
<feature type="domain" description="WH1" evidence="1">
    <location>
        <begin position="19"/>
        <end position="107"/>
    </location>
</feature>
<reference evidence="2 3" key="1">
    <citation type="submission" date="2014-04" db="EMBL/GenBank/DDBJ databases">
        <authorList>
            <consortium name="DOE Joint Genome Institute"/>
            <person name="Kuo A."/>
            <person name="Gay G."/>
            <person name="Dore J."/>
            <person name="Kohler A."/>
            <person name="Nagy L.G."/>
            <person name="Floudas D."/>
            <person name="Copeland A."/>
            <person name="Barry K.W."/>
            <person name="Cichocki N."/>
            <person name="Veneault-Fourrey C."/>
            <person name="LaButti K."/>
            <person name="Lindquist E.A."/>
            <person name="Lipzen A."/>
            <person name="Lundell T."/>
            <person name="Morin E."/>
            <person name="Murat C."/>
            <person name="Sun H."/>
            <person name="Tunlid A."/>
            <person name="Henrissat B."/>
            <person name="Grigoriev I.V."/>
            <person name="Hibbett D.S."/>
            <person name="Martin F."/>
            <person name="Nordberg H.P."/>
            <person name="Cantor M.N."/>
            <person name="Hua S.X."/>
        </authorList>
    </citation>
    <scope>NUCLEOTIDE SEQUENCE [LARGE SCALE GENOMIC DNA]</scope>
    <source>
        <strain evidence="3">h7</strain>
    </source>
</reference>
<dbReference type="Gene3D" id="2.30.29.30">
    <property type="entry name" value="Pleckstrin-homology domain (PH domain)/Phosphotyrosine-binding domain (PTB)"/>
    <property type="match status" value="1"/>
</dbReference>
<protein>
    <recommendedName>
        <fullName evidence="1">WH1 domain-containing protein</fullName>
    </recommendedName>
</protein>
<reference evidence="3" key="2">
    <citation type="submission" date="2015-01" db="EMBL/GenBank/DDBJ databases">
        <title>Evolutionary Origins and Diversification of the Mycorrhizal Mutualists.</title>
        <authorList>
            <consortium name="DOE Joint Genome Institute"/>
            <consortium name="Mycorrhizal Genomics Consortium"/>
            <person name="Kohler A."/>
            <person name="Kuo A."/>
            <person name="Nagy L.G."/>
            <person name="Floudas D."/>
            <person name="Copeland A."/>
            <person name="Barry K.W."/>
            <person name="Cichocki N."/>
            <person name="Veneault-Fourrey C."/>
            <person name="LaButti K."/>
            <person name="Lindquist E.A."/>
            <person name="Lipzen A."/>
            <person name="Lundell T."/>
            <person name="Morin E."/>
            <person name="Murat C."/>
            <person name="Riley R."/>
            <person name="Ohm R."/>
            <person name="Sun H."/>
            <person name="Tunlid A."/>
            <person name="Henrissat B."/>
            <person name="Grigoriev I.V."/>
            <person name="Hibbett D.S."/>
            <person name="Martin F."/>
        </authorList>
    </citation>
    <scope>NUCLEOTIDE SEQUENCE [LARGE SCALE GENOMIC DNA]</scope>
    <source>
        <strain evidence="3">h7</strain>
    </source>
</reference>
<dbReference type="PROSITE" id="PS50229">
    <property type="entry name" value="WH1"/>
    <property type="match status" value="1"/>
</dbReference>